<accession>A0A3M7Q143</accession>
<evidence type="ECO:0000256" key="1">
    <source>
        <dbReference type="SAM" id="Phobius"/>
    </source>
</evidence>
<keyword evidence="1" id="KW-1133">Transmembrane helix</keyword>
<organism evidence="2 3">
    <name type="scientific">Brachionus plicatilis</name>
    <name type="common">Marine rotifer</name>
    <name type="synonym">Brachionus muelleri</name>
    <dbReference type="NCBI Taxonomy" id="10195"/>
    <lineage>
        <taxon>Eukaryota</taxon>
        <taxon>Metazoa</taxon>
        <taxon>Spiralia</taxon>
        <taxon>Gnathifera</taxon>
        <taxon>Rotifera</taxon>
        <taxon>Eurotatoria</taxon>
        <taxon>Monogononta</taxon>
        <taxon>Pseudotrocha</taxon>
        <taxon>Ploima</taxon>
        <taxon>Brachionidae</taxon>
        <taxon>Brachionus</taxon>
    </lineage>
</organism>
<keyword evidence="1" id="KW-0472">Membrane</keyword>
<evidence type="ECO:0000313" key="2">
    <source>
        <dbReference type="EMBL" id="RNA04942.1"/>
    </source>
</evidence>
<protein>
    <submittedName>
        <fullName evidence="2">Uncharacterized protein</fullName>
    </submittedName>
</protein>
<gene>
    <name evidence="2" type="ORF">BpHYR1_006448</name>
</gene>
<name>A0A3M7Q143_BRAPC</name>
<sequence length="70" mass="8225">MDQMIKSHRCFHLNKEGFVLLNHSIAFQRNKPRQHINAMSKNLNYKINWGAIIARAVLLPVIFLTPRLQQ</sequence>
<comment type="caution">
    <text evidence="2">The sequence shown here is derived from an EMBL/GenBank/DDBJ whole genome shotgun (WGS) entry which is preliminary data.</text>
</comment>
<dbReference type="AlphaFoldDB" id="A0A3M7Q143"/>
<dbReference type="Proteomes" id="UP000276133">
    <property type="component" value="Unassembled WGS sequence"/>
</dbReference>
<keyword evidence="1" id="KW-0812">Transmembrane</keyword>
<feature type="transmembrane region" description="Helical" evidence="1">
    <location>
        <begin position="47"/>
        <end position="65"/>
    </location>
</feature>
<proteinExistence type="predicted"/>
<evidence type="ECO:0000313" key="3">
    <source>
        <dbReference type="Proteomes" id="UP000276133"/>
    </source>
</evidence>
<reference evidence="2 3" key="1">
    <citation type="journal article" date="2018" name="Sci. Rep.">
        <title>Genomic signatures of local adaptation to the degree of environmental predictability in rotifers.</title>
        <authorList>
            <person name="Franch-Gras L."/>
            <person name="Hahn C."/>
            <person name="Garcia-Roger E.M."/>
            <person name="Carmona M.J."/>
            <person name="Serra M."/>
            <person name="Gomez A."/>
        </authorList>
    </citation>
    <scope>NUCLEOTIDE SEQUENCE [LARGE SCALE GENOMIC DNA]</scope>
    <source>
        <strain evidence="2">HYR1</strain>
    </source>
</reference>
<dbReference type="EMBL" id="REGN01007906">
    <property type="protein sequence ID" value="RNA04942.1"/>
    <property type="molecule type" value="Genomic_DNA"/>
</dbReference>
<keyword evidence="3" id="KW-1185">Reference proteome</keyword>